<reference evidence="4 5" key="1">
    <citation type="submission" date="2016-10" db="EMBL/GenBank/DDBJ databases">
        <authorList>
            <person name="de Groot N.N."/>
        </authorList>
    </citation>
    <scope>NUCLEOTIDE SEQUENCE [LARGE SCALE GENOMIC DNA]</scope>
    <source>
        <strain evidence="4 5">CGMCC 1.3430</strain>
    </source>
</reference>
<dbReference type="SUPFAM" id="SSF140566">
    <property type="entry name" value="FlgN-like"/>
    <property type="match status" value="1"/>
</dbReference>
<evidence type="ECO:0000256" key="1">
    <source>
        <dbReference type="ARBA" id="ARBA00002397"/>
    </source>
</evidence>
<proteinExistence type="inferred from homology"/>
<dbReference type="AlphaFoldDB" id="A0A1H4BAE1"/>
<evidence type="ECO:0000256" key="3">
    <source>
        <dbReference type="ARBA" id="ARBA00022795"/>
    </source>
</evidence>
<dbReference type="Pfam" id="PF05130">
    <property type="entry name" value="FlgN"/>
    <property type="match status" value="1"/>
</dbReference>
<sequence>MTATDLNTLLLQQKEHLDVLLSLLRQEIAAIASRQPDELESLGQQKVACLEALQQLDQHIAEHPQLQDARQTEDFQQAVSEMEQLLTNCKQQNEVNRLALEQSQLNLQHFKNELLQLHGKSGLTYDRKGKPAVDHKGKGFKA</sequence>
<dbReference type="InterPro" id="IPR007809">
    <property type="entry name" value="FlgN-like"/>
</dbReference>
<keyword evidence="4" id="KW-0969">Cilium</keyword>
<keyword evidence="5" id="KW-1185">Reference proteome</keyword>
<evidence type="ECO:0000313" key="4">
    <source>
        <dbReference type="EMBL" id="SEA45110.1"/>
    </source>
</evidence>
<evidence type="ECO:0000256" key="2">
    <source>
        <dbReference type="ARBA" id="ARBA00007703"/>
    </source>
</evidence>
<name>A0A1H4BAE1_ALKAM</name>
<organism evidence="4 5">
    <name type="scientific">Alkalimonas amylolytica</name>
    <dbReference type="NCBI Taxonomy" id="152573"/>
    <lineage>
        <taxon>Bacteria</taxon>
        <taxon>Pseudomonadati</taxon>
        <taxon>Pseudomonadota</taxon>
        <taxon>Gammaproteobacteria</taxon>
        <taxon>Alkalimonas</taxon>
    </lineage>
</organism>
<dbReference type="Gene3D" id="1.20.58.300">
    <property type="entry name" value="FlgN-like"/>
    <property type="match status" value="1"/>
</dbReference>
<keyword evidence="3" id="KW-1005">Bacterial flagellum biogenesis</keyword>
<dbReference type="OrthoDB" id="5771176at2"/>
<dbReference type="RefSeq" id="WP_091341529.1">
    <property type="nucleotide sequence ID" value="NZ_FNRM01000003.1"/>
</dbReference>
<comment type="function">
    <text evidence="1">Required for the efficient initiation of filament assembly.</text>
</comment>
<gene>
    <name evidence="4" type="ORF">SAMN04488051_103257</name>
</gene>
<evidence type="ECO:0000313" key="5">
    <source>
        <dbReference type="Proteomes" id="UP000198773"/>
    </source>
</evidence>
<comment type="similarity">
    <text evidence="2">Belongs to the FlgN family.</text>
</comment>
<keyword evidence="4" id="KW-0282">Flagellum</keyword>
<dbReference type="GO" id="GO:0044780">
    <property type="term" value="P:bacterial-type flagellum assembly"/>
    <property type="evidence" value="ECO:0007669"/>
    <property type="project" value="InterPro"/>
</dbReference>
<dbReference type="InterPro" id="IPR036679">
    <property type="entry name" value="FlgN-like_sf"/>
</dbReference>
<dbReference type="STRING" id="152573.SAMN04488051_103257"/>
<keyword evidence="4" id="KW-0966">Cell projection</keyword>
<dbReference type="Proteomes" id="UP000198773">
    <property type="component" value="Unassembled WGS sequence"/>
</dbReference>
<accession>A0A1H4BAE1</accession>
<protein>
    <submittedName>
        <fullName evidence="4">Flagella synthesis protein FlgN</fullName>
    </submittedName>
</protein>
<dbReference type="EMBL" id="FNRM01000003">
    <property type="protein sequence ID" value="SEA45110.1"/>
    <property type="molecule type" value="Genomic_DNA"/>
</dbReference>